<feature type="region of interest" description="Disordered" evidence="8">
    <location>
        <begin position="610"/>
        <end position="629"/>
    </location>
</feature>
<feature type="region of interest" description="Disordered" evidence="8">
    <location>
        <begin position="505"/>
        <end position="564"/>
    </location>
</feature>
<dbReference type="Proteomes" id="UP001501676">
    <property type="component" value="Unassembled WGS sequence"/>
</dbReference>
<dbReference type="Gene3D" id="3.30.200.20">
    <property type="entry name" value="Phosphorylase Kinase, domain 1"/>
    <property type="match status" value="1"/>
</dbReference>
<feature type="compositionally biased region" description="Pro residues" evidence="8">
    <location>
        <begin position="461"/>
        <end position="470"/>
    </location>
</feature>
<evidence type="ECO:0000256" key="6">
    <source>
        <dbReference type="ARBA" id="ARBA00022840"/>
    </source>
</evidence>
<feature type="compositionally biased region" description="Low complexity" evidence="8">
    <location>
        <begin position="534"/>
        <end position="564"/>
    </location>
</feature>
<keyword evidence="12" id="KW-1185">Reference proteome</keyword>
<dbReference type="InterPro" id="IPR011009">
    <property type="entry name" value="Kinase-like_dom_sf"/>
</dbReference>
<keyword evidence="6 7" id="KW-0067">ATP-binding</keyword>
<dbReference type="PANTHER" id="PTHR43289">
    <property type="entry name" value="MITOGEN-ACTIVATED PROTEIN KINASE KINASE KINASE 20-RELATED"/>
    <property type="match status" value="1"/>
</dbReference>
<evidence type="ECO:0000256" key="5">
    <source>
        <dbReference type="ARBA" id="ARBA00022777"/>
    </source>
</evidence>
<dbReference type="InterPro" id="IPR008271">
    <property type="entry name" value="Ser/Thr_kinase_AS"/>
</dbReference>
<keyword evidence="2" id="KW-0723">Serine/threonine-protein kinase</keyword>
<reference evidence="12" key="1">
    <citation type="journal article" date="2019" name="Int. J. Syst. Evol. Microbiol.">
        <title>The Global Catalogue of Microorganisms (GCM) 10K type strain sequencing project: providing services to taxonomists for standard genome sequencing and annotation.</title>
        <authorList>
            <consortium name="The Broad Institute Genomics Platform"/>
            <consortium name="The Broad Institute Genome Sequencing Center for Infectious Disease"/>
            <person name="Wu L."/>
            <person name="Ma J."/>
        </authorList>
    </citation>
    <scope>NUCLEOTIDE SEQUENCE [LARGE SCALE GENOMIC DNA]</scope>
    <source>
        <strain evidence="12">JCM 9458</strain>
    </source>
</reference>
<evidence type="ECO:0000313" key="12">
    <source>
        <dbReference type="Proteomes" id="UP001501676"/>
    </source>
</evidence>
<evidence type="ECO:0000313" key="11">
    <source>
        <dbReference type="EMBL" id="GAA3387267.1"/>
    </source>
</evidence>
<protein>
    <recommendedName>
        <fullName evidence="1">non-specific serine/threonine protein kinase</fullName>
        <ecNumber evidence="1">2.7.11.1</ecNumber>
    </recommendedName>
</protein>
<evidence type="ECO:0000259" key="10">
    <source>
        <dbReference type="PROSITE" id="PS50011"/>
    </source>
</evidence>
<keyword evidence="4 7" id="KW-0547">Nucleotide-binding</keyword>
<proteinExistence type="predicted"/>
<gene>
    <name evidence="11" type="ORF">GCM10020369_29160</name>
</gene>
<sequence>MAEQRTVDDRYRLDEVVGSGGMGVVWRAFDLRLGRTVAVKEVRFPSTLSAEERESLTKRALLEAQSAGRLDHPNIVPVHDVIIRDERPFIIMRFVEGRSLDQAVAGDGPLSAKVVALIGVQLLDALAAAHAADVIHRDVKPHNVLIQPDGVAQLTDFSIASVFGTETLTKTGALLGSPGYIAPERLMTGETTPAGDLFALGATLFFAAEGVGPFTAKETIVGLFASATRPHPRPKRAGPRLTAVIDGLLVKNPAERLERAEARALLKAIVDNEEDDSSTQAGEFVPPPPGRVDTDDNEVPTRLSRGAAPIPGAPQGDPPSENSTAVFAGQAPQQLRPLAWQSGEENRRDSGDIPRPVSGAAPVSGAGAARPVSGGSPISGGTVYGRPISGAPVSGSPISGSPVSGAPISGGSLYGRPLSGDAGAQALAAGPHTGIPVTGVREMAWAPGAGASGSSGGQPPTFRPPAPASSPPAGQRWKRALGVLTIIVLALGAGVIANLVVSEDRTEKATRTGTVQDTTLDDAPTMEPTPGPPSATTTGAKPVPDKTTPGPGKTTPGPGETTVVPVPKVLSAELSASPLNPKDCSTPLDVVVDVTIVVSLPTRVAWTVTQTGGPAESGSAATSTAPGTASGRMSFTLAKPETSTLTFSLSVSSPQAFKGEPVSVQVTCPPVETTPPVSTPKP</sequence>
<feature type="region of interest" description="Disordered" evidence="8">
    <location>
        <begin position="342"/>
        <end position="383"/>
    </location>
</feature>
<evidence type="ECO:0000256" key="4">
    <source>
        <dbReference type="ARBA" id="ARBA00022741"/>
    </source>
</evidence>
<dbReference type="EC" id="2.7.11.1" evidence="1"/>
<feature type="region of interest" description="Disordered" evidence="8">
    <location>
        <begin position="271"/>
        <end position="325"/>
    </location>
</feature>
<dbReference type="InterPro" id="IPR000719">
    <property type="entry name" value="Prot_kinase_dom"/>
</dbReference>
<keyword evidence="9" id="KW-0472">Membrane</keyword>
<comment type="caution">
    <text evidence="11">The sequence shown here is derived from an EMBL/GenBank/DDBJ whole genome shotgun (WGS) entry which is preliminary data.</text>
</comment>
<feature type="compositionally biased region" description="Low complexity" evidence="8">
    <location>
        <begin position="611"/>
        <end position="629"/>
    </location>
</feature>
<evidence type="ECO:0000256" key="2">
    <source>
        <dbReference type="ARBA" id="ARBA00022527"/>
    </source>
</evidence>
<feature type="binding site" evidence="7">
    <location>
        <position position="40"/>
    </location>
    <ligand>
        <name>ATP</name>
        <dbReference type="ChEBI" id="CHEBI:30616"/>
    </ligand>
</feature>
<feature type="domain" description="Protein kinase" evidence="10">
    <location>
        <begin position="11"/>
        <end position="270"/>
    </location>
</feature>
<dbReference type="SMART" id="SM00220">
    <property type="entry name" value="S_TKc"/>
    <property type="match status" value="1"/>
</dbReference>
<keyword evidence="9" id="KW-1133">Transmembrane helix</keyword>
<dbReference type="PANTHER" id="PTHR43289:SF6">
    <property type="entry name" value="SERINE_THREONINE-PROTEIN KINASE NEKL-3"/>
    <property type="match status" value="1"/>
</dbReference>
<dbReference type="Pfam" id="PF00069">
    <property type="entry name" value="Pkinase"/>
    <property type="match status" value="1"/>
</dbReference>
<keyword evidence="9" id="KW-0812">Transmembrane</keyword>
<evidence type="ECO:0000256" key="7">
    <source>
        <dbReference type="PROSITE-ProRule" id="PRU10141"/>
    </source>
</evidence>
<dbReference type="CDD" id="cd14014">
    <property type="entry name" value="STKc_PknB_like"/>
    <property type="match status" value="1"/>
</dbReference>
<keyword evidence="3" id="KW-0808">Transferase</keyword>
<feature type="compositionally biased region" description="Low complexity" evidence="8">
    <location>
        <begin position="356"/>
        <end position="372"/>
    </location>
</feature>
<dbReference type="PROSITE" id="PS00108">
    <property type="entry name" value="PROTEIN_KINASE_ST"/>
    <property type="match status" value="1"/>
</dbReference>
<dbReference type="EMBL" id="BAAAYN010000017">
    <property type="protein sequence ID" value="GAA3387267.1"/>
    <property type="molecule type" value="Genomic_DNA"/>
</dbReference>
<name>A0ABP6SXI1_9ACTN</name>
<accession>A0ABP6SXI1</accession>
<evidence type="ECO:0000256" key="3">
    <source>
        <dbReference type="ARBA" id="ARBA00022679"/>
    </source>
</evidence>
<evidence type="ECO:0000256" key="1">
    <source>
        <dbReference type="ARBA" id="ARBA00012513"/>
    </source>
</evidence>
<feature type="region of interest" description="Disordered" evidence="8">
    <location>
        <begin position="446"/>
        <end position="474"/>
    </location>
</feature>
<evidence type="ECO:0000256" key="9">
    <source>
        <dbReference type="SAM" id="Phobius"/>
    </source>
</evidence>
<dbReference type="PROSITE" id="PS00107">
    <property type="entry name" value="PROTEIN_KINASE_ATP"/>
    <property type="match status" value="1"/>
</dbReference>
<feature type="transmembrane region" description="Helical" evidence="9">
    <location>
        <begin position="480"/>
        <end position="501"/>
    </location>
</feature>
<dbReference type="Gene3D" id="1.10.510.10">
    <property type="entry name" value="Transferase(Phosphotransferase) domain 1"/>
    <property type="match status" value="1"/>
</dbReference>
<dbReference type="RefSeq" id="WP_345728589.1">
    <property type="nucleotide sequence ID" value="NZ_BAAAYN010000017.1"/>
</dbReference>
<dbReference type="SUPFAM" id="SSF56112">
    <property type="entry name" value="Protein kinase-like (PK-like)"/>
    <property type="match status" value="1"/>
</dbReference>
<keyword evidence="5" id="KW-0418">Kinase</keyword>
<dbReference type="InterPro" id="IPR017441">
    <property type="entry name" value="Protein_kinase_ATP_BS"/>
</dbReference>
<dbReference type="PROSITE" id="PS50011">
    <property type="entry name" value="PROTEIN_KINASE_DOM"/>
    <property type="match status" value="1"/>
</dbReference>
<organism evidence="11 12">
    <name type="scientific">Cryptosporangium minutisporangium</name>
    <dbReference type="NCBI Taxonomy" id="113569"/>
    <lineage>
        <taxon>Bacteria</taxon>
        <taxon>Bacillati</taxon>
        <taxon>Actinomycetota</taxon>
        <taxon>Actinomycetes</taxon>
        <taxon>Cryptosporangiales</taxon>
        <taxon>Cryptosporangiaceae</taxon>
        <taxon>Cryptosporangium</taxon>
    </lineage>
</organism>
<evidence type="ECO:0000256" key="8">
    <source>
        <dbReference type="SAM" id="MobiDB-lite"/>
    </source>
</evidence>